<name>A0A9Q6PV53_PISSA</name>
<feature type="domain" description="Macrodomain effector MavL" evidence="2">
    <location>
        <begin position="38"/>
        <end position="211"/>
    </location>
</feature>
<dbReference type="AlphaFoldDB" id="A0A9Q6PV53"/>
<accession>A0A9Q6PV53</accession>
<dbReference type="Proteomes" id="UP000422232">
    <property type="component" value="Chromosome"/>
</dbReference>
<gene>
    <name evidence="3" type="ORF">Psal009_00442</name>
</gene>
<evidence type="ECO:0000256" key="1">
    <source>
        <dbReference type="SAM" id="MobiDB-lite"/>
    </source>
</evidence>
<dbReference type="EMBL" id="CP038908">
    <property type="protein sequence ID" value="QGO04573.1"/>
    <property type="molecule type" value="Genomic_DNA"/>
</dbReference>
<dbReference type="RefSeq" id="WP_036780014.1">
    <property type="nucleotide sequence ID" value="NZ_CP038894.1"/>
</dbReference>
<proteinExistence type="predicted"/>
<feature type="compositionally biased region" description="Basic and acidic residues" evidence="1">
    <location>
        <begin position="462"/>
        <end position="472"/>
    </location>
</feature>
<dbReference type="InterPro" id="IPR057098">
    <property type="entry name" value="MavL"/>
</dbReference>
<evidence type="ECO:0000313" key="3">
    <source>
        <dbReference type="EMBL" id="QGO04573.1"/>
    </source>
</evidence>
<reference evidence="3 4" key="1">
    <citation type="submission" date="2019-04" db="EMBL/GenBank/DDBJ databases">
        <title>Complete genome sequencing of Piscirickettsia salmonis strain Psal-009.</title>
        <authorList>
            <person name="Schober I."/>
            <person name="Bunk B."/>
            <person name="Sproer C."/>
            <person name="Carril G.P."/>
            <person name="Riedel T."/>
            <person name="Flores-Herrera P.A."/>
            <person name="Nourdin-Galindo G."/>
            <person name="Marshall S.H."/>
            <person name="Overmann J."/>
        </authorList>
    </citation>
    <scope>NUCLEOTIDE SEQUENCE [LARGE SCALE GENOMIC DNA]</scope>
    <source>
        <strain evidence="3 4">Psal-009</strain>
    </source>
</reference>
<evidence type="ECO:0000259" key="2">
    <source>
        <dbReference type="Pfam" id="PF24754"/>
    </source>
</evidence>
<keyword evidence="4" id="KW-1185">Reference proteome</keyword>
<organism evidence="3 4">
    <name type="scientific">Piscirickettsia salmonis</name>
    <dbReference type="NCBI Taxonomy" id="1238"/>
    <lineage>
        <taxon>Bacteria</taxon>
        <taxon>Pseudomonadati</taxon>
        <taxon>Pseudomonadota</taxon>
        <taxon>Gammaproteobacteria</taxon>
        <taxon>Thiotrichales</taxon>
        <taxon>Piscirickettsiaceae</taxon>
        <taxon>Piscirickettsia</taxon>
    </lineage>
</organism>
<feature type="region of interest" description="Disordered" evidence="1">
    <location>
        <begin position="459"/>
        <end position="480"/>
    </location>
</feature>
<evidence type="ECO:0000313" key="4">
    <source>
        <dbReference type="Proteomes" id="UP000422232"/>
    </source>
</evidence>
<protein>
    <recommendedName>
        <fullName evidence="2">Macrodomain effector MavL domain-containing protein</fullName>
    </recommendedName>
</protein>
<sequence length="480" mass="53919">MKIIVHAEASVIANKLISEYNSGIYDNIGSKTLEILQRYQGKVTPEQLFQELFLSRNQAVYAESIRQCTSAGYNQNDWKIMSLITPIVHNVHITSNANIHDKQYEYQSSPRQISVVGLSGVLPKRHADQEGLTKEEYKEKVKQRMLPTLRHLAKTCQGDTTFTTPAVGCGAWDFGNLSRAQKTKAVRDALYESVDEINRDFPDHKVKTVKFFGMRLAQKTERIGSCDVITDRSFNAVHPDDDNDIYVGMAGDPFAPLGSDVFKSGRRGGTGERFVTHTNLGDQLYGIEGLVKNEAERDELADKYQAHYRQNEGHVSYRDGLTIDVIYEGTPDHLRKIENFLNAHIVALEGYSKKPAGSPGCKDSAALQRERREYAQNLADKLKDLRHHIHGDVDLDIDVHVHVQRSVATLQQLKRLATPEGVLKGLRSPLDNFQKGVDDLMLEFQRTARVGGRTATLVMDSSSHHTSPERHIKQFVAEGP</sequence>
<dbReference type="Pfam" id="PF24754">
    <property type="entry name" value="MavL"/>
    <property type="match status" value="1"/>
</dbReference>